<reference evidence="3 4" key="1">
    <citation type="submission" date="2015-09" db="EMBL/GenBank/DDBJ databases">
        <authorList>
            <consortium name="Pathogen Informatics"/>
        </authorList>
    </citation>
    <scope>NUCLEOTIDE SEQUENCE [LARGE SCALE GENOMIC DNA]</scope>
    <source>
        <strain evidence="3 4">2789STDY5834889</strain>
    </source>
</reference>
<dbReference type="Proteomes" id="UP000078383">
    <property type="component" value="Unassembled WGS sequence"/>
</dbReference>
<gene>
    <name evidence="3" type="ORF">ERS852502_02492</name>
</gene>
<evidence type="ECO:0008006" key="5">
    <source>
        <dbReference type="Google" id="ProtNLM"/>
    </source>
</evidence>
<dbReference type="SUPFAM" id="SSF52540">
    <property type="entry name" value="P-loop containing nucleoside triphosphate hydrolases"/>
    <property type="match status" value="1"/>
</dbReference>
<dbReference type="InterPro" id="IPR041682">
    <property type="entry name" value="AAA_14"/>
</dbReference>
<evidence type="ECO:0000313" key="3">
    <source>
        <dbReference type="EMBL" id="CUQ91783.1"/>
    </source>
</evidence>
<dbReference type="PANTHER" id="PTHR33295:SF7">
    <property type="entry name" value="ATPASE"/>
    <property type="match status" value="1"/>
</dbReference>
<evidence type="ECO:0000313" key="4">
    <source>
        <dbReference type="Proteomes" id="UP000078383"/>
    </source>
</evidence>
<dbReference type="PANTHER" id="PTHR33295">
    <property type="entry name" value="ATPASE"/>
    <property type="match status" value="1"/>
</dbReference>
<evidence type="ECO:0000259" key="1">
    <source>
        <dbReference type="Pfam" id="PF13173"/>
    </source>
</evidence>
<dbReference type="OrthoDB" id="9801806at2"/>
<dbReference type="Gene3D" id="3.40.50.300">
    <property type="entry name" value="P-loop containing nucleotide triphosphate hydrolases"/>
    <property type="match status" value="1"/>
</dbReference>
<feature type="domain" description="DUF4143" evidence="2">
    <location>
        <begin position="225"/>
        <end position="385"/>
    </location>
</feature>
<dbReference type="InterPro" id="IPR027417">
    <property type="entry name" value="P-loop_NTPase"/>
</dbReference>
<dbReference type="AlphaFoldDB" id="A0A174ZWQ4"/>
<evidence type="ECO:0000259" key="2">
    <source>
        <dbReference type="Pfam" id="PF13635"/>
    </source>
</evidence>
<feature type="domain" description="AAA" evidence="1">
    <location>
        <begin position="19"/>
        <end position="152"/>
    </location>
</feature>
<protein>
    <recommendedName>
        <fullName evidence="5">DUF4143 domain-containing protein</fullName>
    </recommendedName>
</protein>
<dbReference type="InterPro" id="IPR025420">
    <property type="entry name" value="DUF4143"/>
</dbReference>
<dbReference type="RefSeq" id="WP_055173191.1">
    <property type="nucleotide sequence ID" value="NZ_CZBX01000012.1"/>
</dbReference>
<dbReference type="Pfam" id="PF13173">
    <property type="entry name" value="AAA_14"/>
    <property type="match status" value="1"/>
</dbReference>
<dbReference type="EMBL" id="CZBX01000012">
    <property type="protein sequence ID" value="CUQ91783.1"/>
    <property type="molecule type" value="Genomic_DNA"/>
</dbReference>
<dbReference type="Pfam" id="PF13635">
    <property type="entry name" value="DUF4143"/>
    <property type="match status" value="1"/>
</dbReference>
<organism evidence="3 4">
    <name type="scientific">[Ruminococcus] torques</name>
    <dbReference type="NCBI Taxonomy" id="33039"/>
    <lineage>
        <taxon>Bacteria</taxon>
        <taxon>Bacillati</taxon>
        <taxon>Bacillota</taxon>
        <taxon>Clostridia</taxon>
        <taxon>Lachnospirales</taxon>
        <taxon>Lachnospiraceae</taxon>
        <taxon>Mediterraneibacter</taxon>
    </lineage>
</organism>
<accession>A0A174ZWQ4</accession>
<dbReference type="CDD" id="cd00009">
    <property type="entry name" value="AAA"/>
    <property type="match status" value="1"/>
</dbReference>
<name>A0A174ZWQ4_9FIRM</name>
<proteinExistence type="predicted"/>
<sequence>MLKREISEKLISWKNQKKKKALCIIGARQIGKTTIIREFAKEQYEYFVEINFILDKGAEKIFEGKLDANTIIENLTAFKMQKLEPGKTLIFLDEIQECPNARCAIKFLVEDGRFDYIESGSLLGVRYKEVPSYAVGFEEIVYMYPMNFKEYLTANGVQESTLKTLQTCYEKHEAVPKVMHETLLKLFATYIVVGGMPDVVQTYVTTHDVGKVIQLQRSILELYRQDISKYSESTEKIKIKAIFDSIASQLDDKNRRFFLNRIDENGRMNRYGNAFLWLSDAGVALPSYNVTEPQPPLQLNEKRNLFKLFMGDTGLLCASCMENIQFELLQGNMEVNMGSILENVFAQIIKANGFSLNYFESKKYGELDFVIQNGMKVDLLEIKSGNDYQKHSALNKVSAVENWDFGRKIVFCKGNVMEKEGIEYYPWYLSMFYQQEKEPERFIYEVDLAGL</sequence>